<dbReference type="Gene3D" id="1.10.530.10">
    <property type="match status" value="1"/>
</dbReference>
<gene>
    <name evidence="2" type="ORF">BGL_1c17420</name>
</gene>
<protein>
    <recommendedName>
        <fullName evidence="4">Phage tail lysozyme domain-containing protein</fullName>
    </recommendedName>
</protein>
<feature type="region of interest" description="Disordered" evidence="1">
    <location>
        <begin position="57"/>
        <end position="143"/>
    </location>
</feature>
<dbReference type="KEGG" id="bgp:BGL_1c17420"/>
<name>A0A0B6S1Y8_BURPL</name>
<dbReference type="HOGENOM" id="CLU_408164_0_0_4"/>
<evidence type="ECO:0000313" key="3">
    <source>
        <dbReference type="Proteomes" id="UP000031838"/>
    </source>
</evidence>
<dbReference type="AlphaFoldDB" id="A0A0B6S1Y8"/>
<dbReference type="EMBL" id="CP002580">
    <property type="protein sequence ID" value="AJK46251.1"/>
    <property type="molecule type" value="Genomic_DNA"/>
</dbReference>
<dbReference type="InterPro" id="IPR023346">
    <property type="entry name" value="Lysozyme-like_dom_sf"/>
</dbReference>
<proteinExistence type="predicted"/>
<dbReference type="SUPFAM" id="SSF53955">
    <property type="entry name" value="Lysozyme-like"/>
    <property type="match status" value="1"/>
</dbReference>
<reference evidence="2 3" key="2">
    <citation type="journal article" date="2016" name="Appl. Microbiol. Biotechnol.">
        <title>Mutations improving production and secretion of extracellular lipase by Burkholderia glumae PG1.</title>
        <authorList>
            <person name="Knapp A."/>
            <person name="Voget S."/>
            <person name="Gao R."/>
            <person name="Zaburannyi N."/>
            <person name="Krysciak D."/>
            <person name="Breuer M."/>
            <person name="Hauer B."/>
            <person name="Streit W.R."/>
            <person name="Muller R."/>
            <person name="Daniel R."/>
            <person name="Jaeger K.E."/>
        </authorList>
    </citation>
    <scope>NUCLEOTIDE SEQUENCE [LARGE SCALE GENOMIC DNA]</scope>
    <source>
        <strain evidence="2 3">PG1</strain>
    </source>
</reference>
<organism evidence="2 3">
    <name type="scientific">Burkholderia plantarii</name>
    <dbReference type="NCBI Taxonomy" id="41899"/>
    <lineage>
        <taxon>Bacteria</taxon>
        <taxon>Pseudomonadati</taxon>
        <taxon>Pseudomonadota</taxon>
        <taxon>Betaproteobacteria</taxon>
        <taxon>Burkholderiales</taxon>
        <taxon>Burkholderiaceae</taxon>
        <taxon>Burkholderia</taxon>
    </lineage>
</organism>
<evidence type="ECO:0000256" key="1">
    <source>
        <dbReference type="SAM" id="MobiDB-lite"/>
    </source>
</evidence>
<accession>A0A0B6S1Y8</accession>
<evidence type="ECO:0000313" key="2">
    <source>
        <dbReference type="EMBL" id="AJK46251.1"/>
    </source>
</evidence>
<dbReference type="RefSeq" id="WP_123863480.1">
    <property type="nucleotide sequence ID" value="NZ_CP002580.1"/>
</dbReference>
<keyword evidence="3" id="KW-1185">Reference proteome</keyword>
<sequence>MATLKHDAQGFLVGDAIDLERSRSLAAMRNDVRAIRAGVAGIASLLAHAQTVPRVGSRAAVVPQPAPRVDSGRRPASAQPPQRPSAVPVASEVRAARTMTHHAVAQPRNRDSRGRFIGTSGQSTSQPVRHPRTAPGAGAGVDDEEEGRLHDFAERLVGAIKESSVGMEEADPAIKAFREVAQPMARGYELLSGGDKQKRQEGWLRRIYASLTGFRKDESAFSKAAAKRLKSLDEKPAAKAGGDSGWLGTLGAMLKRIPGVGTLTAGAGKFLSGGGGLLAGVARGVLGFGKGMLRRLPFIGSLLSGIGAASEIYDTETDDAMSRREKDKHDGAAVGGFAGTVGGMFAGAKVGALLGSFAGPIGTAIGGAVGGAAGMFFGDQAGQIIGDKVGEWVTDLREADIPGKITAAWDATTETLRKAWDSALARLSEGWQSVKKAGQKAGNWVATQGDAANDFVKDKTGVDIKGAASRVWSSVSKTVKDFGTVVERKAVNGIKHGAQWAATHSTAGRGVSTLLHGAQSIGGGIAARWRDAKRYLLGASEKAGVDAGTVAKIANFESGFNAEAAPIRKDGTRISSAHGYGQFLDSTWTDMLNKYGAKYGVAGAGRLTRDQAAKYRSDKTVQAGMLAEFTRENIEKGRKYGGADDDANVYAFHNLGDRDAKSLLKGMQRDPSMTVRDALLQGARNDKQRARIEAVISGNKSLYGDGSVTAAEAYARMGKMMRRGDAFASDVRQAQDKISVADVGASRSPKPAAPAVVAAAPMPVAPVGIAAPGMPIVASARVPAVPSVPAVPAVAEAPRIDVPLASGDRHKPVVVTPAPSDVNQDLRERGIAHIVTGGLGA</sequence>
<dbReference type="Proteomes" id="UP000031838">
    <property type="component" value="Chromosome 1"/>
</dbReference>
<feature type="compositionally biased region" description="Low complexity" evidence="1">
    <location>
        <begin position="74"/>
        <end position="91"/>
    </location>
</feature>
<reference evidence="3" key="1">
    <citation type="submission" date="2011-03" db="EMBL/GenBank/DDBJ databases">
        <authorList>
            <person name="Voget S."/>
            <person name="Streit W.R."/>
            <person name="Jaeger K.E."/>
            <person name="Daniel R."/>
        </authorList>
    </citation>
    <scope>NUCLEOTIDE SEQUENCE [LARGE SCALE GENOMIC DNA]</scope>
    <source>
        <strain evidence="3">PG1</strain>
    </source>
</reference>
<evidence type="ECO:0008006" key="4">
    <source>
        <dbReference type="Google" id="ProtNLM"/>
    </source>
</evidence>